<dbReference type="PANTHER" id="PTHR47991">
    <property type="entry name" value="OXOGLUTARATE/IRON-DEPENDENT DIOXYGENASE"/>
    <property type="match status" value="1"/>
</dbReference>
<evidence type="ECO:0000256" key="1">
    <source>
        <dbReference type="ARBA" id="ARBA00008056"/>
    </source>
</evidence>
<sequence length="388" mass="44093">MPCSKQSQAKLHPQGPQRLQLQISHKEKVQKSNMASVSVPPAEILLSKRVQEMVLTGEEPLGPYLCRDEDEGINEGEKDDHPIPTVDIGCFEPGKWSTEESRRELEKLKSALSTWGCFQAIGHGIPSPFLKKLRRVGREFFQQPMDEKNKYAKTVTEFQGYGADPVPEQGQSLDWSDRIFIDLVPEDQRNYKFWPQNPASFKKTLEEYAEEMKRVTYTISKSMARSLNLDESCFLTQFGDRAQYQARFNYYSPCTRPDHVLGLKAHADGSGYTVIVQDEPGLQILSDGKWCTVPQNTNNALIVLMGDQMEIMSNGVFKSPVHRVVSDSEKDRMSVAVFYTPEVGREIGPEEGLVSEEGRRVFGRVRDYADVHWGYYQKGMRALHTVSL</sequence>
<evidence type="ECO:0000256" key="3">
    <source>
        <dbReference type="ARBA" id="ARBA00023004"/>
    </source>
</evidence>
<dbReference type="InterPro" id="IPR005123">
    <property type="entry name" value="Oxoglu/Fe-dep_dioxygenase_dom"/>
</dbReference>
<dbReference type="GO" id="GO:0046872">
    <property type="term" value="F:metal ion binding"/>
    <property type="evidence" value="ECO:0007669"/>
    <property type="project" value="UniProtKB-KW"/>
</dbReference>
<dbReference type="Gene3D" id="2.60.120.330">
    <property type="entry name" value="B-lactam Antibiotic, Isopenicillin N Synthase, Chain"/>
    <property type="match status" value="1"/>
</dbReference>
<evidence type="ECO:0000259" key="5">
    <source>
        <dbReference type="PROSITE" id="PS51471"/>
    </source>
</evidence>
<evidence type="ECO:0000313" key="6">
    <source>
        <dbReference type="EMBL" id="GER48459.1"/>
    </source>
</evidence>
<accession>A0A5A7QTT6</accession>
<name>A0A5A7QTT6_STRAF</name>
<keyword evidence="7" id="KW-1185">Reference proteome</keyword>
<keyword evidence="4" id="KW-0560">Oxidoreductase</keyword>
<dbReference type="GO" id="GO:0002238">
    <property type="term" value="P:response to molecule of fungal origin"/>
    <property type="evidence" value="ECO:0007669"/>
    <property type="project" value="UniProtKB-ARBA"/>
</dbReference>
<comment type="similarity">
    <text evidence="1 4">Belongs to the iron/ascorbate-dependent oxidoreductase family.</text>
</comment>
<dbReference type="InterPro" id="IPR027443">
    <property type="entry name" value="IPNS-like_sf"/>
</dbReference>
<dbReference type="GO" id="GO:0016706">
    <property type="term" value="F:2-oxoglutarate-dependent dioxygenase activity"/>
    <property type="evidence" value="ECO:0007669"/>
    <property type="project" value="UniProtKB-ARBA"/>
</dbReference>
<dbReference type="SUPFAM" id="SSF51197">
    <property type="entry name" value="Clavaminate synthase-like"/>
    <property type="match status" value="1"/>
</dbReference>
<gene>
    <name evidence="6" type="ORF">STAS_25624</name>
</gene>
<dbReference type="EMBL" id="BKCP01008292">
    <property type="protein sequence ID" value="GER48459.1"/>
    <property type="molecule type" value="Genomic_DNA"/>
</dbReference>
<evidence type="ECO:0000256" key="2">
    <source>
        <dbReference type="ARBA" id="ARBA00022723"/>
    </source>
</evidence>
<dbReference type="Proteomes" id="UP000325081">
    <property type="component" value="Unassembled WGS sequence"/>
</dbReference>
<dbReference type="GO" id="GO:0009805">
    <property type="term" value="P:coumarin biosynthetic process"/>
    <property type="evidence" value="ECO:0007669"/>
    <property type="project" value="UniProtKB-ARBA"/>
</dbReference>
<comment type="caution">
    <text evidence="6">The sequence shown here is derived from an EMBL/GenBank/DDBJ whole genome shotgun (WGS) entry which is preliminary data.</text>
</comment>
<organism evidence="6 7">
    <name type="scientific">Striga asiatica</name>
    <name type="common">Asiatic witchweed</name>
    <name type="synonym">Buchnera asiatica</name>
    <dbReference type="NCBI Taxonomy" id="4170"/>
    <lineage>
        <taxon>Eukaryota</taxon>
        <taxon>Viridiplantae</taxon>
        <taxon>Streptophyta</taxon>
        <taxon>Embryophyta</taxon>
        <taxon>Tracheophyta</taxon>
        <taxon>Spermatophyta</taxon>
        <taxon>Magnoliopsida</taxon>
        <taxon>eudicotyledons</taxon>
        <taxon>Gunneridae</taxon>
        <taxon>Pentapetalae</taxon>
        <taxon>asterids</taxon>
        <taxon>lamiids</taxon>
        <taxon>Lamiales</taxon>
        <taxon>Orobanchaceae</taxon>
        <taxon>Buchnereae</taxon>
        <taxon>Striga</taxon>
    </lineage>
</organism>
<dbReference type="InterPro" id="IPR050295">
    <property type="entry name" value="Plant_2OG-oxidoreductases"/>
</dbReference>
<feature type="domain" description="Fe2OG dioxygenase" evidence="5">
    <location>
        <begin position="240"/>
        <end position="341"/>
    </location>
</feature>
<dbReference type="FunFam" id="2.60.120.330:FF:000018">
    <property type="entry name" value="2-oxoglutarate (2OG) and Fe(II)-dependent oxygenase superfamily protein"/>
    <property type="match status" value="1"/>
</dbReference>
<dbReference type="PROSITE" id="PS51471">
    <property type="entry name" value="FE2OG_OXY"/>
    <property type="match status" value="1"/>
</dbReference>
<dbReference type="Pfam" id="PF14226">
    <property type="entry name" value="DIOX_N"/>
    <property type="match status" value="1"/>
</dbReference>
<keyword evidence="2 4" id="KW-0479">Metal-binding</keyword>
<dbReference type="InterPro" id="IPR026992">
    <property type="entry name" value="DIOX_N"/>
</dbReference>
<protein>
    <submittedName>
        <fullName evidence="6">2-oxoglutarate (2OG) and Fe(II)-dependent oxygenase superfamily protein</fullName>
    </submittedName>
</protein>
<reference evidence="7" key="1">
    <citation type="journal article" date="2019" name="Curr. Biol.">
        <title>Genome Sequence of Striga asiatica Provides Insight into the Evolution of Plant Parasitism.</title>
        <authorList>
            <person name="Yoshida S."/>
            <person name="Kim S."/>
            <person name="Wafula E.K."/>
            <person name="Tanskanen J."/>
            <person name="Kim Y.M."/>
            <person name="Honaas L."/>
            <person name="Yang Z."/>
            <person name="Spallek T."/>
            <person name="Conn C.E."/>
            <person name="Ichihashi Y."/>
            <person name="Cheong K."/>
            <person name="Cui S."/>
            <person name="Der J.P."/>
            <person name="Gundlach H."/>
            <person name="Jiao Y."/>
            <person name="Hori C."/>
            <person name="Ishida J.K."/>
            <person name="Kasahara H."/>
            <person name="Kiba T."/>
            <person name="Kim M.S."/>
            <person name="Koo N."/>
            <person name="Laohavisit A."/>
            <person name="Lee Y.H."/>
            <person name="Lumba S."/>
            <person name="McCourt P."/>
            <person name="Mortimer J.C."/>
            <person name="Mutuku J.M."/>
            <person name="Nomura T."/>
            <person name="Sasaki-Sekimoto Y."/>
            <person name="Seto Y."/>
            <person name="Wang Y."/>
            <person name="Wakatake T."/>
            <person name="Sakakibara H."/>
            <person name="Demura T."/>
            <person name="Yamaguchi S."/>
            <person name="Yoneyama K."/>
            <person name="Manabe R.I."/>
            <person name="Nelson D.C."/>
            <person name="Schulman A.H."/>
            <person name="Timko M.P."/>
            <person name="dePamphilis C.W."/>
            <person name="Choi D."/>
            <person name="Shirasu K."/>
        </authorList>
    </citation>
    <scope>NUCLEOTIDE SEQUENCE [LARGE SCALE GENOMIC DNA]</scope>
    <source>
        <strain evidence="7">cv. UVA1</strain>
    </source>
</reference>
<dbReference type="AlphaFoldDB" id="A0A5A7QTT6"/>
<dbReference type="InterPro" id="IPR044861">
    <property type="entry name" value="IPNS-like_FE2OG_OXY"/>
</dbReference>
<evidence type="ECO:0000256" key="4">
    <source>
        <dbReference type="RuleBase" id="RU003682"/>
    </source>
</evidence>
<dbReference type="OrthoDB" id="288590at2759"/>
<dbReference type="Pfam" id="PF03171">
    <property type="entry name" value="2OG-FeII_Oxy"/>
    <property type="match status" value="1"/>
</dbReference>
<keyword evidence="3 4" id="KW-0408">Iron</keyword>
<evidence type="ECO:0000313" key="7">
    <source>
        <dbReference type="Proteomes" id="UP000325081"/>
    </source>
</evidence>
<proteinExistence type="inferred from homology"/>